<gene>
    <name evidence="3" type="ORF">C1706_04485</name>
</gene>
<dbReference type="OrthoDB" id="1121052at2"/>
<feature type="domain" description="Cupin type-2" evidence="2">
    <location>
        <begin position="70"/>
        <end position="132"/>
    </location>
</feature>
<sequence>MDTTPHTDATPAPPQPLPATSDAPRVGQGWTVIDRIGIPQVREGAQPGKPDVRVLGRGDGVTVVALTFRAGDVMDDHRAASPILVIAESGVIDFGVDGQTLTLTPGQAINVAARVPHRLEATGDAVATLLVLTGGPATQTTPEPVSFVGRLPWVLPERA</sequence>
<feature type="compositionally biased region" description="Low complexity" evidence="1">
    <location>
        <begin position="1"/>
        <end position="10"/>
    </location>
</feature>
<name>A0A4Q2EHW8_9ACTN</name>
<comment type="caution">
    <text evidence="3">The sequence shown here is derived from an EMBL/GenBank/DDBJ whole genome shotgun (WGS) entry which is preliminary data.</text>
</comment>
<keyword evidence="4" id="KW-1185">Reference proteome</keyword>
<dbReference type="InterPro" id="IPR011051">
    <property type="entry name" value="RmlC_Cupin_sf"/>
</dbReference>
<reference evidence="3 4" key="1">
    <citation type="submission" date="2018-01" db="EMBL/GenBank/DDBJ databases">
        <title>Lactibacter flavus gen. nov., sp. nov., a novel bacterium of the family Propionibacteriaceae isolated from raw milk and dairy products.</title>
        <authorList>
            <person name="Wenning M."/>
            <person name="Breitenwieser F."/>
            <person name="Huptas C."/>
            <person name="von Neubeck M."/>
            <person name="Busse H.-J."/>
            <person name="Scherer S."/>
        </authorList>
    </citation>
    <scope>NUCLEOTIDE SEQUENCE [LARGE SCALE GENOMIC DNA]</scope>
    <source>
        <strain evidence="3 4">VG341</strain>
    </source>
</reference>
<dbReference type="AlphaFoldDB" id="A0A4Q2EHW8"/>
<dbReference type="Proteomes" id="UP000290624">
    <property type="component" value="Unassembled WGS sequence"/>
</dbReference>
<protein>
    <recommendedName>
        <fullName evidence="2">Cupin type-2 domain-containing protein</fullName>
    </recommendedName>
</protein>
<evidence type="ECO:0000256" key="1">
    <source>
        <dbReference type="SAM" id="MobiDB-lite"/>
    </source>
</evidence>
<dbReference type="RefSeq" id="WP_129458012.1">
    <property type="nucleotide sequence ID" value="NZ_PPCV01000002.1"/>
</dbReference>
<feature type="region of interest" description="Disordered" evidence="1">
    <location>
        <begin position="1"/>
        <end position="25"/>
    </location>
</feature>
<accession>A0A4Q2EHW8</accession>
<proteinExistence type="predicted"/>
<dbReference type="InterPro" id="IPR014710">
    <property type="entry name" value="RmlC-like_jellyroll"/>
</dbReference>
<evidence type="ECO:0000313" key="4">
    <source>
        <dbReference type="Proteomes" id="UP000290624"/>
    </source>
</evidence>
<dbReference type="InterPro" id="IPR013096">
    <property type="entry name" value="Cupin_2"/>
</dbReference>
<dbReference type="SUPFAM" id="SSF51182">
    <property type="entry name" value="RmlC-like cupins"/>
    <property type="match status" value="1"/>
</dbReference>
<evidence type="ECO:0000259" key="2">
    <source>
        <dbReference type="Pfam" id="PF07883"/>
    </source>
</evidence>
<dbReference type="EMBL" id="PPCV01000002">
    <property type="protein sequence ID" value="RXW33197.1"/>
    <property type="molecule type" value="Genomic_DNA"/>
</dbReference>
<organism evidence="3 4">
    <name type="scientific">Propioniciclava flava</name>
    <dbReference type="NCBI Taxonomy" id="2072026"/>
    <lineage>
        <taxon>Bacteria</taxon>
        <taxon>Bacillati</taxon>
        <taxon>Actinomycetota</taxon>
        <taxon>Actinomycetes</taxon>
        <taxon>Propionibacteriales</taxon>
        <taxon>Propionibacteriaceae</taxon>
        <taxon>Propioniciclava</taxon>
    </lineage>
</organism>
<dbReference type="Pfam" id="PF07883">
    <property type="entry name" value="Cupin_2"/>
    <property type="match status" value="1"/>
</dbReference>
<dbReference type="Gene3D" id="2.60.120.10">
    <property type="entry name" value="Jelly Rolls"/>
    <property type="match status" value="1"/>
</dbReference>
<evidence type="ECO:0000313" key="3">
    <source>
        <dbReference type="EMBL" id="RXW33197.1"/>
    </source>
</evidence>